<organism evidence="1 2">
    <name type="scientific">Ramlibacter henchirensis</name>
    <dbReference type="NCBI Taxonomy" id="204072"/>
    <lineage>
        <taxon>Bacteria</taxon>
        <taxon>Pseudomonadati</taxon>
        <taxon>Pseudomonadota</taxon>
        <taxon>Betaproteobacteria</taxon>
        <taxon>Burkholderiales</taxon>
        <taxon>Comamonadaceae</taxon>
        <taxon>Ramlibacter</taxon>
    </lineage>
</organism>
<comment type="caution">
    <text evidence="1">The sequence shown here is derived from an EMBL/GenBank/DDBJ whole genome shotgun (WGS) entry which is preliminary data.</text>
</comment>
<accession>A0A4Z0C572</accession>
<gene>
    <name evidence="1" type="ORF">EZ313_02745</name>
</gene>
<evidence type="ECO:0000313" key="1">
    <source>
        <dbReference type="EMBL" id="TFZ05600.1"/>
    </source>
</evidence>
<dbReference type="RefSeq" id="WP_135261682.1">
    <property type="nucleotide sequence ID" value="NZ_SMLM01000001.1"/>
</dbReference>
<name>A0A4Z0C572_9BURK</name>
<dbReference type="OrthoDB" id="8909612at2"/>
<reference evidence="1 2" key="1">
    <citation type="submission" date="2019-03" db="EMBL/GenBank/DDBJ databases">
        <title>Ramlibacter henchirensis DSM 14656, whole genome shotgun sequence.</title>
        <authorList>
            <person name="Zhang X."/>
            <person name="Feng G."/>
            <person name="Zhu H."/>
        </authorList>
    </citation>
    <scope>NUCLEOTIDE SEQUENCE [LARGE SCALE GENOMIC DNA]</scope>
    <source>
        <strain evidence="1 2">DSM 14656</strain>
    </source>
</reference>
<sequence>MTLDQYNEAVKGILAEQQKIAQSTAQLAMSGQANPANPEFARIMSSQWALVQQIAKLNTDLMLGIMAPKK</sequence>
<protein>
    <submittedName>
        <fullName evidence="1">Uncharacterized protein</fullName>
    </submittedName>
</protein>
<dbReference type="EMBL" id="SMLM01000001">
    <property type="protein sequence ID" value="TFZ05600.1"/>
    <property type="molecule type" value="Genomic_DNA"/>
</dbReference>
<keyword evidence="2" id="KW-1185">Reference proteome</keyword>
<dbReference type="Proteomes" id="UP000298180">
    <property type="component" value="Unassembled WGS sequence"/>
</dbReference>
<evidence type="ECO:0000313" key="2">
    <source>
        <dbReference type="Proteomes" id="UP000298180"/>
    </source>
</evidence>
<proteinExistence type="predicted"/>
<dbReference type="AlphaFoldDB" id="A0A4Z0C572"/>